<gene>
    <name evidence="1" type="ORF">WJX73_001385</name>
</gene>
<evidence type="ECO:0000313" key="2">
    <source>
        <dbReference type="Proteomes" id="UP001465755"/>
    </source>
</evidence>
<organism evidence="1 2">
    <name type="scientific">Symbiochloris irregularis</name>
    <dbReference type="NCBI Taxonomy" id="706552"/>
    <lineage>
        <taxon>Eukaryota</taxon>
        <taxon>Viridiplantae</taxon>
        <taxon>Chlorophyta</taxon>
        <taxon>core chlorophytes</taxon>
        <taxon>Trebouxiophyceae</taxon>
        <taxon>Trebouxiales</taxon>
        <taxon>Trebouxiaceae</taxon>
        <taxon>Symbiochloris</taxon>
    </lineage>
</organism>
<accession>A0AAW1P347</accession>
<dbReference type="Proteomes" id="UP001465755">
    <property type="component" value="Unassembled WGS sequence"/>
</dbReference>
<name>A0AAW1P347_9CHLO</name>
<sequence>MLVYRAIAAVGQYEPGKLTVHAPLAAGLMLEQLRNEAKALKQIALRVRKLDQADQFVVLAEEWCTQMSRLILAARLPLEAKRSRQGQSSCLIDGAWNENNGLSTAIYK</sequence>
<dbReference type="AlphaFoldDB" id="A0AAW1P347"/>
<reference evidence="1 2" key="1">
    <citation type="journal article" date="2024" name="Nat. Commun.">
        <title>Phylogenomics reveals the evolutionary origins of lichenization in chlorophyte algae.</title>
        <authorList>
            <person name="Puginier C."/>
            <person name="Libourel C."/>
            <person name="Otte J."/>
            <person name="Skaloud P."/>
            <person name="Haon M."/>
            <person name="Grisel S."/>
            <person name="Petersen M."/>
            <person name="Berrin J.G."/>
            <person name="Delaux P.M."/>
            <person name="Dal Grande F."/>
            <person name="Keller J."/>
        </authorList>
    </citation>
    <scope>NUCLEOTIDE SEQUENCE [LARGE SCALE GENOMIC DNA]</scope>
    <source>
        <strain evidence="1 2">SAG 2036</strain>
    </source>
</reference>
<evidence type="ECO:0000313" key="1">
    <source>
        <dbReference type="EMBL" id="KAK9802970.1"/>
    </source>
</evidence>
<proteinExistence type="predicted"/>
<dbReference type="EMBL" id="JALJOQ010000064">
    <property type="protein sequence ID" value="KAK9802970.1"/>
    <property type="molecule type" value="Genomic_DNA"/>
</dbReference>
<comment type="caution">
    <text evidence="1">The sequence shown here is derived from an EMBL/GenBank/DDBJ whole genome shotgun (WGS) entry which is preliminary data.</text>
</comment>
<keyword evidence="2" id="KW-1185">Reference proteome</keyword>
<protein>
    <submittedName>
        <fullName evidence="1">Uncharacterized protein</fullName>
    </submittedName>
</protein>